<dbReference type="HOGENOM" id="CLU_000604_1_22_9"/>
<dbReference type="OrthoDB" id="9802264at2"/>
<evidence type="ECO:0000256" key="2">
    <source>
        <dbReference type="ARBA" id="ARBA00022741"/>
    </source>
</evidence>
<keyword evidence="1" id="KW-0813">Transport</keyword>
<keyword evidence="7" id="KW-0808">Transferase</keyword>
<evidence type="ECO:0000313" key="7">
    <source>
        <dbReference type="EMBL" id="MTU02895.1"/>
    </source>
</evidence>
<dbReference type="SUPFAM" id="SSF52540">
    <property type="entry name" value="P-loop containing nucleoside triphosphate hydrolases"/>
    <property type="match status" value="1"/>
</dbReference>
<dbReference type="CDD" id="cd03293">
    <property type="entry name" value="ABC_NrtD_SsuB_transporters"/>
    <property type="match status" value="1"/>
</dbReference>
<dbReference type="AlphaFoldDB" id="R6IFG9"/>
<evidence type="ECO:0000256" key="3">
    <source>
        <dbReference type="ARBA" id="ARBA00022840"/>
    </source>
</evidence>
<dbReference type="PROSITE" id="PS00211">
    <property type="entry name" value="ABC_TRANSPORTER_1"/>
    <property type="match status" value="1"/>
</dbReference>
<name>R6IFG9_9FIRM</name>
<dbReference type="Gene3D" id="3.40.50.300">
    <property type="entry name" value="P-loop containing nucleotide triphosphate hydrolases"/>
    <property type="match status" value="1"/>
</dbReference>
<dbReference type="EMBL" id="WNBW01000001">
    <property type="protein sequence ID" value="MTU02895.1"/>
    <property type="molecule type" value="Genomic_DNA"/>
</dbReference>
<reference evidence="8 9" key="2">
    <citation type="journal article" date="2019" name="Nat. Med.">
        <title>A library of human gut bacterial isolates paired with longitudinal multiomics data enables mechanistic microbiome research.</title>
        <authorList>
            <person name="Poyet M."/>
            <person name="Groussin M."/>
            <person name="Gibbons S.M."/>
            <person name="Avila-Pacheco J."/>
            <person name="Jiang X."/>
            <person name="Kearney S.M."/>
            <person name="Perrotta A.R."/>
            <person name="Berdy B."/>
            <person name="Zhao S."/>
            <person name="Lieberman T.D."/>
            <person name="Swanson P.K."/>
            <person name="Smith M."/>
            <person name="Roesemann S."/>
            <person name="Alexander J.E."/>
            <person name="Rich S.A."/>
            <person name="Livny J."/>
            <person name="Vlamakis H."/>
            <person name="Clish C."/>
            <person name="Bullock K."/>
            <person name="Deik A."/>
            <person name="Scott J."/>
            <person name="Pierce K.A."/>
            <person name="Xavier R.J."/>
            <person name="Alm E.J."/>
        </authorList>
    </citation>
    <scope>NUCLEOTIDE SEQUENCE [LARGE SCALE GENOMIC DNA]</scope>
    <source>
        <strain evidence="6 9">BIOML-A13</strain>
        <strain evidence="7 8">BIOML-A3</strain>
    </source>
</reference>
<proteinExistence type="predicted"/>
<keyword evidence="3 5" id="KW-0067">ATP-binding</keyword>
<dbReference type="GO" id="GO:0005524">
    <property type="term" value="F:ATP binding"/>
    <property type="evidence" value="ECO:0007669"/>
    <property type="project" value="UniProtKB-KW"/>
</dbReference>
<dbReference type="InterPro" id="IPR003593">
    <property type="entry name" value="AAA+_ATPase"/>
</dbReference>
<evidence type="ECO:0000313" key="5">
    <source>
        <dbReference type="EMBL" id="CDB45319.1"/>
    </source>
</evidence>
<dbReference type="InterPro" id="IPR003439">
    <property type="entry name" value="ABC_transporter-like_ATP-bd"/>
</dbReference>
<dbReference type="InterPro" id="IPR027417">
    <property type="entry name" value="P-loop_NTPase"/>
</dbReference>
<dbReference type="RefSeq" id="WP_021717350.1">
    <property type="nucleotide sequence ID" value="NZ_CAKVRS010000001.1"/>
</dbReference>
<evidence type="ECO:0000256" key="1">
    <source>
        <dbReference type="ARBA" id="ARBA00022448"/>
    </source>
</evidence>
<protein>
    <submittedName>
        <fullName evidence="5">ABC transporter ATP-binding protein</fullName>
    </submittedName>
    <submittedName>
        <fullName evidence="6">ATP-binding cassette domain-containing protein</fullName>
    </submittedName>
</protein>
<keyword evidence="2" id="KW-0547">Nucleotide-binding</keyword>
<dbReference type="SMART" id="SM00382">
    <property type="entry name" value="AAA"/>
    <property type="match status" value="1"/>
</dbReference>
<accession>R6IFG9</accession>
<dbReference type="EMBL" id="WNBM01000001">
    <property type="protein sequence ID" value="MTT74764.1"/>
    <property type="molecule type" value="Genomic_DNA"/>
</dbReference>
<dbReference type="Proteomes" id="UP000484547">
    <property type="component" value="Unassembled WGS sequence"/>
</dbReference>
<evidence type="ECO:0000313" key="8">
    <source>
        <dbReference type="Proteomes" id="UP000443070"/>
    </source>
</evidence>
<evidence type="ECO:0000313" key="9">
    <source>
        <dbReference type="Proteomes" id="UP000484547"/>
    </source>
</evidence>
<evidence type="ECO:0000313" key="6">
    <source>
        <dbReference type="EMBL" id="MTT74764.1"/>
    </source>
</evidence>
<accession>A0A6I3RR96</accession>
<sequence length="262" mass="28898">MKLVIDNVSKNFIDPQGKQLSVLENVSLTVHSEEFVALVGPSGCGKSTLLNLTAGLLSPSDGSIYFTDLTEGHTPAMGIVFQETGLFPWRSVYENIAFGLEATGVPKTAQKERIQHYINLVGLGGFEKAFPHQLSGGMRQRVGIARALVINPDLLLMDEPFSALDAQTRTIMQEELVTLWEKTRLSTLYVTHNIQEAVMLADRVVLLSRRPGKVSKILTIAIPRADREKTENTAQIAEFIRIIWEHISSDARAALMEVEANG</sequence>
<keyword evidence="7" id="KW-0012">Acyltransferase</keyword>
<dbReference type="Pfam" id="PF00005">
    <property type="entry name" value="ABC_tran"/>
    <property type="match status" value="1"/>
</dbReference>
<dbReference type="PANTHER" id="PTHR42788">
    <property type="entry name" value="TAURINE IMPORT ATP-BINDING PROTEIN-RELATED"/>
    <property type="match status" value="1"/>
</dbReference>
<dbReference type="PANTHER" id="PTHR42788:SF13">
    <property type="entry name" value="ALIPHATIC SULFONATES IMPORT ATP-BINDING PROTEIN SSUB"/>
    <property type="match status" value="1"/>
</dbReference>
<dbReference type="InterPro" id="IPR017871">
    <property type="entry name" value="ABC_transporter-like_CS"/>
</dbReference>
<dbReference type="InterPro" id="IPR050166">
    <property type="entry name" value="ABC_transporter_ATP-bind"/>
</dbReference>
<dbReference type="PROSITE" id="PS50893">
    <property type="entry name" value="ABC_TRANSPORTER_2"/>
    <property type="match status" value="1"/>
</dbReference>
<gene>
    <name evidence="5" type="ORF">BN533_00447</name>
    <name evidence="6" type="ORF">GMD11_00575</name>
    <name evidence="7" type="ORF">GMD18_00570</name>
</gene>
<evidence type="ECO:0000259" key="4">
    <source>
        <dbReference type="PROSITE" id="PS50893"/>
    </source>
</evidence>
<keyword evidence="8" id="KW-1185">Reference proteome</keyword>
<dbReference type="GO" id="GO:0016746">
    <property type="term" value="F:acyltransferase activity"/>
    <property type="evidence" value="ECO:0007669"/>
    <property type="project" value="UniProtKB-KW"/>
</dbReference>
<dbReference type="Proteomes" id="UP000443070">
    <property type="component" value="Unassembled WGS sequence"/>
</dbReference>
<dbReference type="STRING" id="1262914.BN533_00447"/>
<organism evidence="5">
    <name type="scientific">Phascolarctobacterium faecium</name>
    <dbReference type="NCBI Taxonomy" id="33025"/>
    <lineage>
        <taxon>Bacteria</taxon>
        <taxon>Bacillati</taxon>
        <taxon>Bacillota</taxon>
        <taxon>Negativicutes</taxon>
        <taxon>Acidaminococcales</taxon>
        <taxon>Acidaminococcaceae</taxon>
        <taxon>Phascolarctobacterium</taxon>
    </lineage>
</organism>
<dbReference type="EMBL" id="CBDS010000029">
    <property type="protein sequence ID" value="CDB45319.1"/>
    <property type="molecule type" value="Genomic_DNA"/>
</dbReference>
<feature type="domain" description="ABC transporter" evidence="4">
    <location>
        <begin position="3"/>
        <end position="234"/>
    </location>
</feature>
<dbReference type="eggNOG" id="COG1116">
    <property type="taxonomic scope" value="Bacteria"/>
</dbReference>
<reference evidence="5" key="1">
    <citation type="submission" date="2012-11" db="EMBL/GenBank/DDBJ databases">
        <title>Dependencies among metagenomic species, viruses, plasmids and units of genetic variation.</title>
        <authorList>
            <person name="Nielsen H.B."/>
            <person name="Almeida M."/>
            <person name="Juncker A.S."/>
            <person name="Rasmussen S."/>
            <person name="Li J."/>
            <person name="Sunagawa S."/>
            <person name="Plichta D."/>
            <person name="Gautier L."/>
            <person name="Le Chatelier E."/>
            <person name="Peletier E."/>
            <person name="Bonde I."/>
            <person name="Nielsen T."/>
            <person name="Manichanh C."/>
            <person name="Arumugam M."/>
            <person name="Batto J."/>
            <person name="Santos M.B.Q.D."/>
            <person name="Blom N."/>
            <person name="Borruel N."/>
            <person name="Burgdorf K.S."/>
            <person name="Boumezbeur F."/>
            <person name="Casellas F."/>
            <person name="Dore J."/>
            <person name="Guarner F."/>
            <person name="Hansen T."/>
            <person name="Hildebrand F."/>
            <person name="Kaas R.S."/>
            <person name="Kennedy S."/>
            <person name="Kristiansen K."/>
            <person name="Kultima J.R."/>
            <person name="Leonard P."/>
            <person name="Levenez F."/>
            <person name="Lund O."/>
            <person name="Moumen B."/>
            <person name="Le Paslier D."/>
            <person name="Pons N."/>
            <person name="Pedersen O."/>
            <person name="Prifti E."/>
            <person name="Qin J."/>
            <person name="Raes J."/>
            <person name="Tap J."/>
            <person name="Tims S."/>
            <person name="Ussery D.W."/>
            <person name="Yamada T."/>
            <person name="MetaHit consortium"/>
            <person name="Renault P."/>
            <person name="Sicheritz-Ponten T."/>
            <person name="Bork P."/>
            <person name="Wang J."/>
            <person name="Brunak S."/>
            <person name="Ehrlich S.D."/>
        </authorList>
    </citation>
    <scope>NUCLEOTIDE SEQUENCE [LARGE SCALE GENOMIC DNA]</scope>
</reference>
<comment type="caution">
    <text evidence="5">The sequence shown here is derived from an EMBL/GenBank/DDBJ whole genome shotgun (WGS) entry which is preliminary data.</text>
</comment>
<dbReference type="GO" id="GO:0016887">
    <property type="term" value="F:ATP hydrolysis activity"/>
    <property type="evidence" value="ECO:0007669"/>
    <property type="project" value="InterPro"/>
</dbReference>